<accession>A0A3E5H3E8</accession>
<dbReference type="GO" id="GO:0016787">
    <property type="term" value="F:hydrolase activity"/>
    <property type="evidence" value="ECO:0007669"/>
    <property type="project" value="UniProtKB-KW"/>
</dbReference>
<dbReference type="PANTHER" id="PTHR41244:SF1">
    <property type="entry name" value="GLYCOSYLTRANSFERASE"/>
    <property type="match status" value="1"/>
</dbReference>
<dbReference type="InterPro" id="IPR032719">
    <property type="entry name" value="WbsX"/>
</dbReference>
<evidence type="ECO:0000313" key="1">
    <source>
        <dbReference type="EMBL" id="KAB5437932.1"/>
    </source>
</evidence>
<dbReference type="EMBL" id="WDBI01000053">
    <property type="protein sequence ID" value="KAB6522398.1"/>
    <property type="molecule type" value="Genomic_DNA"/>
</dbReference>
<dbReference type="Proteomes" id="UP001181239">
    <property type="component" value="Unassembled WGS sequence"/>
</dbReference>
<dbReference type="Proteomes" id="UP000462885">
    <property type="component" value="Unassembled WGS sequence"/>
</dbReference>
<organism evidence="1 5">
    <name type="scientific">Phocaeicola vulgatus</name>
    <name type="common">Bacteroides vulgatus</name>
    <dbReference type="NCBI Taxonomy" id="821"/>
    <lineage>
        <taxon>Bacteria</taxon>
        <taxon>Pseudomonadati</taxon>
        <taxon>Bacteroidota</taxon>
        <taxon>Bacteroidia</taxon>
        <taxon>Bacteroidales</taxon>
        <taxon>Bacteroidaceae</taxon>
        <taxon>Phocaeicola</taxon>
    </lineage>
</organism>
<reference evidence="2 6" key="1">
    <citation type="journal article" date="2019" name="Nat. Med.">
        <title>A library of human gut bacterial isolates paired with longitudinal multiomics data enables mechanistic microbiome research.</title>
        <authorList>
            <person name="Poyet M."/>
            <person name="Groussin M."/>
            <person name="Gibbons S.M."/>
            <person name="Avila-Pacheco J."/>
            <person name="Jiang X."/>
            <person name="Kearney S.M."/>
            <person name="Perrotta A.R."/>
            <person name="Berdy B."/>
            <person name="Zhao S."/>
            <person name="Lieberman T.D."/>
            <person name="Swanson P.K."/>
            <person name="Smith M."/>
            <person name="Roesemann S."/>
            <person name="Alexander J.E."/>
            <person name="Rich S.A."/>
            <person name="Livny J."/>
            <person name="Vlamakis H."/>
            <person name="Clish C."/>
            <person name="Bullock K."/>
            <person name="Deik A."/>
            <person name="Scott J."/>
            <person name="Pierce K.A."/>
            <person name="Xavier R.J."/>
            <person name="Alm E.J."/>
        </authorList>
    </citation>
    <scope>NUCLEOTIDE SEQUENCE [LARGE SCALE GENOMIC DNA]</scope>
    <source>
        <strain evidence="2 6">BIOML-A122</strain>
    </source>
</reference>
<evidence type="ECO:0000313" key="6">
    <source>
        <dbReference type="Proteomes" id="UP000469427"/>
    </source>
</evidence>
<dbReference type="Pfam" id="PF14307">
    <property type="entry name" value="Glyco_tran_WbsX"/>
    <property type="match status" value="1"/>
</dbReference>
<proteinExistence type="predicted"/>
<dbReference type="Proteomes" id="UP001181258">
    <property type="component" value="Unassembled WGS sequence"/>
</dbReference>
<name>A0A3E5H3E8_PHOVU</name>
<evidence type="ECO:0000313" key="2">
    <source>
        <dbReference type="EMBL" id="KAB6522398.1"/>
    </source>
</evidence>
<keyword evidence="1" id="KW-0378">Hydrolase</keyword>
<comment type="caution">
    <text evidence="1">The sequence shown here is derived from an EMBL/GenBank/DDBJ whole genome shotgun (WGS) entry which is preliminary data.</text>
</comment>
<dbReference type="EMBL" id="JAWDET010000006">
    <property type="protein sequence ID" value="MDU0241516.1"/>
    <property type="molecule type" value="Genomic_DNA"/>
</dbReference>
<reference evidence="4" key="4">
    <citation type="submission" date="2023-10" db="EMBL/GenBank/DDBJ databases">
        <title>Genome of potential pathogenic bacteria in Crohn's disease.</title>
        <authorList>
            <person name="Rodriguez-Palacios A."/>
        </authorList>
    </citation>
    <scope>NUCLEOTIDE SEQUENCE</scope>
    <source>
        <strain evidence="4">CavFT-hAR107</strain>
    </source>
</reference>
<dbReference type="Gene3D" id="3.20.20.80">
    <property type="entry name" value="Glycosidases"/>
    <property type="match status" value="1"/>
</dbReference>
<gene>
    <name evidence="1" type="ORF">F9Z94_10385</name>
    <name evidence="2" type="ORF">GAY98_21735</name>
    <name evidence="3" type="ORF">RVH43_13025</name>
    <name evidence="4" type="ORF">RVY68_09550</name>
</gene>
<dbReference type="Proteomes" id="UP000469427">
    <property type="component" value="Unassembled WGS sequence"/>
</dbReference>
<dbReference type="PANTHER" id="PTHR41244">
    <property type="entry name" value="RHAMNAN SYNTHESIS F"/>
    <property type="match status" value="1"/>
</dbReference>
<protein>
    <submittedName>
        <fullName evidence="3">Glycoside hydrolase family 99-like domain-containing protein</fullName>
    </submittedName>
    <submittedName>
        <fullName evidence="1">Glycosyl hydrolase</fullName>
    </submittedName>
</protein>
<reference evidence="3" key="3">
    <citation type="submission" date="2023-10" db="EMBL/GenBank/DDBJ databases">
        <title>Genome of Potential pathogenic bacteria in Crohn's disease.</title>
        <authorList>
            <person name="Rodriguez-Palacios A."/>
        </authorList>
    </citation>
    <scope>NUCLEOTIDE SEQUENCE</scope>
    <source>
        <strain evidence="3">CavFT-hAR11</strain>
    </source>
</reference>
<sequence length="364" mass="43983">MNKRVIAIHLPQFHPFLENDEWWGKGFTEWTNVTKAKPRFLGHYQPHLPSDTGFYDLRLPEAREMQANMAREYGIYGFCYYHYWFNGKRLMDRPVKEILASGQPDFPFMLCWANENWSRNWDGKFRNILIEQHYSEEDDIEHMRYLCSKVFQDTRYIRIDGKPVFAIYRSNFFPNMKHTIDVWRKVAKEEYGIELYLIRVENEPDFGPKYLDCGFDSAMDFQPLLMGEFNAWWKNLPFRIMNHLFKGKYQWFNKHFSYASYVKYRIKKPLADYKCFPCVSPGWDNSPRRKKPPYMAFVGSTPELFKKWLKDTLVRFKPFSKEENLVFINAWNEWAEGNHLEPDQKWGRRYLEVTKEAILETSKE</sequence>
<evidence type="ECO:0000313" key="3">
    <source>
        <dbReference type="EMBL" id="MDU0241516.1"/>
    </source>
</evidence>
<dbReference type="RefSeq" id="WP_005840543.1">
    <property type="nucleotide sequence ID" value="NZ_AP025232.1"/>
</dbReference>
<dbReference type="AlphaFoldDB" id="A0A3E5H3E8"/>
<evidence type="ECO:0000313" key="5">
    <source>
        <dbReference type="Proteomes" id="UP000462885"/>
    </source>
</evidence>
<evidence type="ECO:0000313" key="4">
    <source>
        <dbReference type="EMBL" id="MDU0248918.1"/>
    </source>
</evidence>
<dbReference type="EMBL" id="JAWDHD010000010">
    <property type="protein sequence ID" value="MDU0248918.1"/>
    <property type="molecule type" value="Genomic_DNA"/>
</dbReference>
<reference evidence="1 5" key="2">
    <citation type="submission" date="2019-10" db="EMBL/GenBank/DDBJ databases">
        <title>Genome Sequence and Assembly of iSURF_14.</title>
        <authorList>
            <person name="Wucher B.R."/>
            <person name="Ruoff K.L."/>
            <person name="Price C.E."/>
            <person name="Valls R.R."/>
            <person name="O'Toole G.A."/>
        </authorList>
    </citation>
    <scope>NUCLEOTIDE SEQUENCE [LARGE SCALE GENOMIC DNA]</scope>
    <source>
        <strain evidence="1 5">ANK132K_3B</strain>
    </source>
</reference>
<dbReference type="CDD" id="cd11579">
    <property type="entry name" value="Glyco_tran_WbsX"/>
    <property type="match status" value="1"/>
</dbReference>
<dbReference type="EMBL" id="WCIF01000010">
    <property type="protein sequence ID" value="KAB5437932.1"/>
    <property type="molecule type" value="Genomic_DNA"/>
</dbReference>